<evidence type="ECO:0000256" key="5">
    <source>
        <dbReference type="ARBA" id="ARBA00022782"/>
    </source>
</evidence>
<dbReference type="Pfam" id="PF00640">
    <property type="entry name" value="PID"/>
    <property type="match status" value="1"/>
</dbReference>
<keyword evidence="4" id="KW-0597">Phosphoprotein</keyword>
<keyword evidence="2" id="KW-0217">Developmental protein</keyword>
<dbReference type="EMBL" id="GEIB01000226">
    <property type="protein sequence ID" value="JAR87579.1"/>
    <property type="molecule type" value="Transcribed_RNA"/>
</dbReference>
<dbReference type="CDD" id="cd01215">
    <property type="entry name" value="PTB_Dab"/>
    <property type="match status" value="1"/>
</dbReference>
<organism evidence="8">
    <name type="scientific">Alectorobius mimon</name>
    <dbReference type="NCBI Taxonomy" id="360319"/>
    <lineage>
        <taxon>Eukaryota</taxon>
        <taxon>Metazoa</taxon>
        <taxon>Ecdysozoa</taxon>
        <taxon>Arthropoda</taxon>
        <taxon>Chelicerata</taxon>
        <taxon>Arachnida</taxon>
        <taxon>Acari</taxon>
        <taxon>Parasitiformes</taxon>
        <taxon>Ixodida</taxon>
        <taxon>Ixodoidea</taxon>
        <taxon>Argasidae</taxon>
        <taxon>Ornithodorinae</taxon>
        <taxon>Alectorobius</taxon>
    </lineage>
</organism>
<feature type="region of interest" description="Disordered" evidence="6">
    <location>
        <begin position="307"/>
        <end position="327"/>
    </location>
</feature>
<dbReference type="InterPro" id="IPR011993">
    <property type="entry name" value="PH-like_dom_sf"/>
</dbReference>
<evidence type="ECO:0000256" key="6">
    <source>
        <dbReference type="SAM" id="MobiDB-lite"/>
    </source>
</evidence>
<reference evidence="8" key="1">
    <citation type="submission" date="2016-03" db="EMBL/GenBank/DDBJ databases">
        <title>Gut transcriptome analysis on engorged females of Ornithodoros mimon (Acari: Argasidae) and phylogenetic inferences of soft ticks.</title>
        <authorList>
            <person name="Landulfo G.A."/>
            <person name="Giovanni D."/>
            <person name="Carvalho E."/>
            <person name="Junqueira-de-Azevedo I."/>
            <person name="Patane J."/>
            <person name="Mendoca R."/>
            <person name="Barros-Battesti D."/>
        </authorList>
    </citation>
    <scope>NUCLEOTIDE SEQUENCE</scope>
    <source>
        <strain evidence="8">Females</strain>
        <tissue evidence="8">Gut</tissue>
    </source>
</reference>
<proteinExistence type="predicted"/>
<dbReference type="GO" id="GO:0005737">
    <property type="term" value="C:cytoplasm"/>
    <property type="evidence" value="ECO:0007669"/>
    <property type="project" value="UniProtKB-SubCell"/>
</dbReference>
<dbReference type="SUPFAM" id="SSF50729">
    <property type="entry name" value="PH domain-like"/>
    <property type="match status" value="1"/>
</dbReference>
<name>A0A147B9W4_9ACAR</name>
<dbReference type="Gene3D" id="2.30.29.30">
    <property type="entry name" value="Pleckstrin-homology domain (PH domain)/Phosphotyrosine-binding domain (PTB)"/>
    <property type="match status" value="1"/>
</dbReference>
<feature type="domain" description="PID" evidence="7">
    <location>
        <begin position="21"/>
        <end position="165"/>
    </location>
</feature>
<feature type="region of interest" description="Disordered" evidence="6">
    <location>
        <begin position="1"/>
        <end position="20"/>
    </location>
</feature>
<accession>A0A147B9W4</accession>
<dbReference type="PANTHER" id="PTHR47695">
    <property type="entry name" value="PID DOMAIN-CONTAINING PROTEIN"/>
    <property type="match status" value="1"/>
</dbReference>
<evidence type="ECO:0000256" key="1">
    <source>
        <dbReference type="ARBA" id="ARBA00004496"/>
    </source>
</evidence>
<sequence length="385" mass="42483">GEGSRRGGSKAPKNDPFRFEGEGLSFRAKLIGSESVESARGDRMCQEMIQRLKNRVKLAGEHKQRIQVGVSLQGIKVRDDKSGDLVFHHPVHKISFISQDTTDSRAFGYVCGSPQGGHRLIAIKTEKAASQLVVALRDLFQVVLEMKQHEMQRAKDIQEKRREEELHAGLVNGDNFSQRGEVQEVLREEPQESGPAVVDDLLDLQFELDSLQLGIEQMESSMAGDPFDTSFVPDSGSRPSRPFFSEPVTPMSPVPPLLPPPRVLPSFVPLSTPTTPCAPPPVDPFVPARPPQTLPLRPTNPFATMSLPATPAVPQGPPPPALPPKKPPCVVDLFAELDPLSSKDRPYRDRTEFFQELKKPAKKALRELGEAEEQGSAFGRFNEVK</sequence>
<dbReference type="PROSITE" id="PS01179">
    <property type="entry name" value="PID"/>
    <property type="match status" value="1"/>
</dbReference>
<dbReference type="SMART" id="SM00462">
    <property type="entry name" value="PTB"/>
    <property type="match status" value="1"/>
</dbReference>
<dbReference type="InterPro" id="IPR006020">
    <property type="entry name" value="PTB/PI_dom"/>
</dbReference>
<dbReference type="InterPro" id="IPR048561">
    <property type="entry name" value="Dab_PTB"/>
</dbReference>
<evidence type="ECO:0000259" key="7">
    <source>
        <dbReference type="PROSITE" id="PS01179"/>
    </source>
</evidence>
<evidence type="ECO:0000256" key="4">
    <source>
        <dbReference type="ARBA" id="ARBA00022553"/>
    </source>
</evidence>
<comment type="subcellular location">
    <subcellularLocation>
        <location evidence="1">Cytoplasm</location>
    </subcellularLocation>
</comment>
<protein>
    <submittedName>
        <fullName evidence="8">Protein disabled</fullName>
    </submittedName>
</protein>
<evidence type="ECO:0000256" key="2">
    <source>
        <dbReference type="ARBA" id="ARBA00022473"/>
    </source>
</evidence>
<dbReference type="GO" id="GO:0030154">
    <property type="term" value="P:cell differentiation"/>
    <property type="evidence" value="ECO:0007669"/>
    <property type="project" value="UniProtKB-KW"/>
</dbReference>
<feature type="non-terminal residue" evidence="8">
    <location>
        <position position="1"/>
    </location>
</feature>
<feature type="compositionally biased region" description="Pro residues" evidence="6">
    <location>
        <begin position="314"/>
        <end position="327"/>
    </location>
</feature>
<dbReference type="AlphaFoldDB" id="A0A147B9W4"/>
<keyword evidence="5" id="KW-0221">Differentiation</keyword>
<keyword evidence="3" id="KW-0963">Cytoplasm</keyword>
<dbReference type="PANTHER" id="PTHR47695:SF3">
    <property type="entry name" value="PID DOMAIN-CONTAINING PROTEIN"/>
    <property type="match status" value="1"/>
</dbReference>
<evidence type="ECO:0000313" key="8">
    <source>
        <dbReference type="EMBL" id="JAR87579.1"/>
    </source>
</evidence>
<evidence type="ECO:0000256" key="3">
    <source>
        <dbReference type="ARBA" id="ARBA00022490"/>
    </source>
</evidence>